<name>A0ABT0HJ97_9BACT</name>
<dbReference type="Proteomes" id="UP001202180">
    <property type="component" value="Unassembled WGS sequence"/>
</dbReference>
<dbReference type="PANTHER" id="PTHR46825">
    <property type="entry name" value="D-ALANYL-D-ALANINE-CARBOXYPEPTIDASE/ENDOPEPTIDASE AMPH"/>
    <property type="match status" value="1"/>
</dbReference>
<comment type="caution">
    <text evidence="2">The sequence shown here is derived from an EMBL/GenBank/DDBJ whole genome shotgun (WGS) entry which is preliminary data.</text>
</comment>
<accession>A0ABT0HJ97</accession>
<dbReference type="SUPFAM" id="SSF56601">
    <property type="entry name" value="beta-lactamase/transpeptidase-like"/>
    <property type="match status" value="1"/>
</dbReference>
<dbReference type="EMBL" id="JALPRF010000001">
    <property type="protein sequence ID" value="MCK8491738.1"/>
    <property type="molecule type" value="Genomic_DNA"/>
</dbReference>
<dbReference type="GO" id="GO:0016787">
    <property type="term" value="F:hydrolase activity"/>
    <property type="evidence" value="ECO:0007669"/>
    <property type="project" value="UniProtKB-KW"/>
</dbReference>
<evidence type="ECO:0000259" key="1">
    <source>
        <dbReference type="Pfam" id="PF00144"/>
    </source>
</evidence>
<organism evidence="2 3">
    <name type="scientific">Spirosoma liriopis</name>
    <dbReference type="NCBI Taxonomy" id="2937440"/>
    <lineage>
        <taxon>Bacteria</taxon>
        <taxon>Pseudomonadati</taxon>
        <taxon>Bacteroidota</taxon>
        <taxon>Cytophagia</taxon>
        <taxon>Cytophagales</taxon>
        <taxon>Cytophagaceae</taxon>
        <taxon>Spirosoma</taxon>
    </lineage>
</organism>
<gene>
    <name evidence="2" type="ORF">M0L20_07730</name>
</gene>
<reference evidence="2 3" key="1">
    <citation type="submission" date="2022-04" db="EMBL/GenBank/DDBJ databases">
        <title>Spirosoma sp. strain RP8 genome sequencing and assembly.</title>
        <authorList>
            <person name="Jung Y."/>
        </authorList>
    </citation>
    <scope>NUCLEOTIDE SEQUENCE [LARGE SCALE GENOMIC DNA]</scope>
    <source>
        <strain evidence="2 3">RP8</strain>
    </source>
</reference>
<proteinExistence type="predicted"/>
<dbReference type="InterPro" id="IPR050491">
    <property type="entry name" value="AmpC-like"/>
</dbReference>
<protein>
    <submittedName>
        <fullName evidence="2">Serine hydrolase</fullName>
    </submittedName>
</protein>
<dbReference type="RefSeq" id="WP_248476353.1">
    <property type="nucleotide sequence ID" value="NZ_JALPRF010000001.1"/>
</dbReference>
<dbReference type="InterPro" id="IPR001466">
    <property type="entry name" value="Beta-lactam-related"/>
</dbReference>
<dbReference type="PROSITE" id="PS51257">
    <property type="entry name" value="PROKAR_LIPOPROTEIN"/>
    <property type="match status" value="1"/>
</dbReference>
<dbReference type="PANTHER" id="PTHR46825:SF9">
    <property type="entry name" value="BETA-LACTAMASE-RELATED DOMAIN-CONTAINING PROTEIN"/>
    <property type="match status" value="1"/>
</dbReference>
<sequence length="412" mass="44866">MKQQTTLLLAILAIFGFALISCDKTVEVGPSGSTLNTDDLVKAISKRLDGNCVGYQLVVSVNGSQKSIYAYGDARLSQDGNPRAMFVNDKYNIASCSKTITAAALLRTLNAKQKTVDDLIHSYLPAHWTLGTGIKTITFKQLLTHQSGFVDKSYGSDYGSLKKLVSEGLVDSSKPETYNNANYALMRFLIATLADYSVTKLPANANSTTLATVENKQAQEYADAYIDYCQKNVLGVSGSGMSTIVCKPTDPNPALCYQFPKDNGKGDSFGDMTLTNAERGWNMTSVQMAAFMSTLHYTEKIIPKSLSDMMKNERAGYDFRNKTAGGIAYYAKNGGYPGKFADKAKDGANFGKNYNAGQLESWLIGFDNNVQIAFIANSQVFITANKNDSPNGELAFNSILAGFDEWYKSAKK</sequence>
<keyword evidence="2" id="KW-0378">Hydrolase</keyword>
<keyword evidence="3" id="KW-1185">Reference proteome</keyword>
<dbReference type="Pfam" id="PF00144">
    <property type="entry name" value="Beta-lactamase"/>
    <property type="match status" value="1"/>
</dbReference>
<dbReference type="InterPro" id="IPR012338">
    <property type="entry name" value="Beta-lactam/transpept-like"/>
</dbReference>
<feature type="domain" description="Beta-lactamase-related" evidence="1">
    <location>
        <begin position="43"/>
        <end position="345"/>
    </location>
</feature>
<dbReference type="Gene3D" id="3.40.710.10">
    <property type="entry name" value="DD-peptidase/beta-lactamase superfamily"/>
    <property type="match status" value="1"/>
</dbReference>
<evidence type="ECO:0000313" key="3">
    <source>
        <dbReference type="Proteomes" id="UP001202180"/>
    </source>
</evidence>
<evidence type="ECO:0000313" key="2">
    <source>
        <dbReference type="EMBL" id="MCK8491738.1"/>
    </source>
</evidence>